<sequence length="296" mass="34963">MTHVFEGEFVHQNLGRIRKEFRVDQMCEWETRKATVRGLFFCEHGIVIDTCEEFDYLDEQAMQYLNITLREKDTQVIPFCADGTYWVPMEAGEAKDMETEKWMEYYQCDQKRFWKFQRYFYEWTGEIPKRLELSVMPEKTRYEGTSFAVKAGVVDQKVEVMHPVTKEYYELNIKESVDERIEVPNMEGLKFPEHVLKITYEIAPQPKDDFYLQDCEEGDTVWTTAHGKRSVSVIGGQSGPTSIFLAGTIEPGDQVAYSSPHFHPVKETIWKPVFYRQELEEKYLSIRLDKSCLKQW</sequence>
<evidence type="ECO:0000313" key="1">
    <source>
        <dbReference type="EMBL" id="MCZ7693568.1"/>
    </source>
</evidence>
<dbReference type="Proteomes" id="UP001148455">
    <property type="component" value="Unassembled WGS sequence"/>
</dbReference>
<dbReference type="RefSeq" id="WP_269762603.1">
    <property type="nucleotide sequence ID" value="NZ_JAPZEC010000004.1"/>
</dbReference>
<name>A0A9X3HDU4_MEDGN</name>
<protein>
    <submittedName>
        <fullName evidence="1">Uncharacterized protein</fullName>
    </submittedName>
</protein>
<gene>
    <name evidence="1" type="ORF">O8D18_05880</name>
</gene>
<proteinExistence type="predicted"/>
<comment type="caution">
    <text evidence="1">The sequence shown here is derived from an EMBL/GenBank/DDBJ whole genome shotgun (WGS) entry which is preliminary data.</text>
</comment>
<organism evidence="1 2">
    <name type="scientific">Mediterraneibacter gnavus</name>
    <name type="common">Ruminococcus gnavus</name>
    <dbReference type="NCBI Taxonomy" id="33038"/>
    <lineage>
        <taxon>Bacteria</taxon>
        <taxon>Bacillati</taxon>
        <taxon>Bacillota</taxon>
        <taxon>Clostridia</taxon>
        <taxon>Lachnospirales</taxon>
        <taxon>Lachnospiraceae</taxon>
        <taxon>Mediterraneibacter</taxon>
    </lineage>
</organism>
<accession>A0A9X3HDU4</accession>
<evidence type="ECO:0000313" key="2">
    <source>
        <dbReference type="Proteomes" id="UP001148455"/>
    </source>
</evidence>
<reference evidence="1" key="1">
    <citation type="submission" date="2022-12" db="EMBL/GenBank/DDBJ databases">
        <title>Genome of R. gnavus strain RSHDN_123.</title>
        <authorList>
            <person name="Abdugheni R."/>
        </authorList>
    </citation>
    <scope>NUCLEOTIDE SEQUENCE</scope>
    <source>
        <strain evidence="1">RSHDN_123</strain>
    </source>
</reference>
<dbReference type="EMBL" id="JAPZED010000004">
    <property type="protein sequence ID" value="MCZ7693568.1"/>
    <property type="molecule type" value="Genomic_DNA"/>
</dbReference>
<dbReference type="AlphaFoldDB" id="A0A9X3HDU4"/>